<dbReference type="SMART" id="SM00358">
    <property type="entry name" value="DSRM"/>
    <property type="match status" value="2"/>
</dbReference>
<dbReference type="InterPro" id="IPR014720">
    <property type="entry name" value="dsRBD_dom"/>
</dbReference>
<feature type="compositionally biased region" description="Low complexity" evidence="1">
    <location>
        <begin position="283"/>
        <end position="294"/>
    </location>
</feature>
<evidence type="ECO:0000256" key="1">
    <source>
        <dbReference type="SAM" id="MobiDB-lite"/>
    </source>
</evidence>
<sequence>MSPTTSSPVPGSSPQKPMHSRSSSTALIQNPDTVLSLDEYLSAHPLPSRADNSKFDASTPIPVPTPLSTRSSAAISSLHEKCQYFGVERPVFEYEEGKDGGWAVRMRFWGEEVVERGQFRSKREGKEAVCVRGLEMLVRKEERGEVGRTGRTRSVGQGQGESGGGEKEAMVNWVGMLQEFLTAEGAPKPIYQEYILSNRFSCTVKIADIPDPFGSQDQLFANKKTARQNAAKCAVDYYKAQAAWPATDASVPGTGIKKPKPKANVLAPSRAPGKENMAPGTRDSVSNGNGNGTTNDDDSNGQPQNDAMSSAARLTNIAKELQLGSPQFHLEPEASVDFWTVSCSFQGSGERIGIVRHVLGKKRAREECARAALPVLERILEERREQDARVLKLAGLKREE</sequence>
<evidence type="ECO:0000313" key="4">
    <source>
        <dbReference type="Proteomes" id="UP000799440"/>
    </source>
</evidence>
<evidence type="ECO:0000259" key="2">
    <source>
        <dbReference type="SMART" id="SM00358"/>
    </source>
</evidence>
<gene>
    <name evidence="3" type="ORF">M011DRAFT_455237</name>
</gene>
<name>A0A6A6VPQ2_9PLEO</name>
<feature type="region of interest" description="Disordered" evidence="1">
    <location>
        <begin position="1"/>
        <end position="29"/>
    </location>
</feature>
<protein>
    <recommendedName>
        <fullName evidence="2">DRBM domain-containing protein</fullName>
    </recommendedName>
</protein>
<feature type="region of interest" description="Disordered" evidence="1">
    <location>
        <begin position="142"/>
        <end position="166"/>
    </location>
</feature>
<accession>A0A6A6VPQ2</accession>
<feature type="region of interest" description="Disordered" evidence="1">
    <location>
        <begin position="248"/>
        <end position="309"/>
    </location>
</feature>
<dbReference type="AlphaFoldDB" id="A0A6A6VPQ2"/>
<feature type="compositionally biased region" description="Low complexity" evidence="1">
    <location>
        <begin position="1"/>
        <end position="14"/>
    </location>
</feature>
<organism evidence="3 4">
    <name type="scientific">Sporormia fimetaria CBS 119925</name>
    <dbReference type="NCBI Taxonomy" id="1340428"/>
    <lineage>
        <taxon>Eukaryota</taxon>
        <taxon>Fungi</taxon>
        <taxon>Dikarya</taxon>
        <taxon>Ascomycota</taxon>
        <taxon>Pezizomycotina</taxon>
        <taxon>Dothideomycetes</taxon>
        <taxon>Pleosporomycetidae</taxon>
        <taxon>Pleosporales</taxon>
        <taxon>Sporormiaceae</taxon>
        <taxon>Sporormia</taxon>
    </lineage>
</organism>
<proteinExistence type="predicted"/>
<feature type="domain" description="DRBM" evidence="2">
    <location>
        <begin position="74"/>
        <end position="138"/>
    </location>
</feature>
<dbReference type="CDD" id="cd00048">
    <property type="entry name" value="DSRM_SF"/>
    <property type="match status" value="1"/>
</dbReference>
<reference evidence="3" key="1">
    <citation type="journal article" date="2020" name="Stud. Mycol.">
        <title>101 Dothideomycetes genomes: a test case for predicting lifestyles and emergence of pathogens.</title>
        <authorList>
            <person name="Haridas S."/>
            <person name="Albert R."/>
            <person name="Binder M."/>
            <person name="Bloem J."/>
            <person name="Labutti K."/>
            <person name="Salamov A."/>
            <person name="Andreopoulos B."/>
            <person name="Baker S."/>
            <person name="Barry K."/>
            <person name="Bills G."/>
            <person name="Bluhm B."/>
            <person name="Cannon C."/>
            <person name="Castanera R."/>
            <person name="Culley D."/>
            <person name="Daum C."/>
            <person name="Ezra D."/>
            <person name="Gonzalez J."/>
            <person name="Henrissat B."/>
            <person name="Kuo A."/>
            <person name="Liang C."/>
            <person name="Lipzen A."/>
            <person name="Lutzoni F."/>
            <person name="Magnuson J."/>
            <person name="Mondo S."/>
            <person name="Nolan M."/>
            <person name="Ohm R."/>
            <person name="Pangilinan J."/>
            <person name="Park H.-J."/>
            <person name="Ramirez L."/>
            <person name="Alfaro M."/>
            <person name="Sun H."/>
            <person name="Tritt A."/>
            <person name="Yoshinaga Y."/>
            <person name="Zwiers L.-H."/>
            <person name="Turgeon B."/>
            <person name="Goodwin S."/>
            <person name="Spatafora J."/>
            <person name="Crous P."/>
            <person name="Grigoriev I."/>
        </authorList>
    </citation>
    <scope>NUCLEOTIDE SEQUENCE</scope>
    <source>
        <strain evidence="3">CBS 119925</strain>
    </source>
</reference>
<dbReference type="Proteomes" id="UP000799440">
    <property type="component" value="Unassembled WGS sequence"/>
</dbReference>
<dbReference type="EMBL" id="MU006562">
    <property type="protein sequence ID" value="KAF2751187.1"/>
    <property type="molecule type" value="Genomic_DNA"/>
</dbReference>
<keyword evidence="4" id="KW-1185">Reference proteome</keyword>
<feature type="region of interest" description="Disordered" evidence="1">
    <location>
        <begin position="47"/>
        <end position="68"/>
    </location>
</feature>
<dbReference type="SUPFAM" id="SSF54768">
    <property type="entry name" value="dsRNA-binding domain-like"/>
    <property type="match status" value="2"/>
</dbReference>
<feature type="compositionally biased region" description="Polar residues" evidence="1">
    <location>
        <begin position="20"/>
        <end position="29"/>
    </location>
</feature>
<feature type="domain" description="DRBM" evidence="2">
    <location>
        <begin position="173"/>
        <end position="239"/>
    </location>
</feature>
<dbReference type="OrthoDB" id="5222339at2759"/>
<dbReference type="Gene3D" id="3.30.160.20">
    <property type="match status" value="1"/>
</dbReference>
<evidence type="ECO:0000313" key="3">
    <source>
        <dbReference type="EMBL" id="KAF2751187.1"/>
    </source>
</evidence>